<dbReference type="STRING" id="284811.Q75CZ7"/>
<dbReference type="GO" id="GO:0003729">
    <property type="term" value="F:mRNA binding"/>
    <property type="evidence" value="ECO:0000318"/>
    <property type="project" value="GO_Central"/>
</dbReference>
<keyword evidence="8" id="KW-1185">Reference proteome</keyword>
<dbReference type="OMA" id="HGYNLIH"/>
<comment type="function">
    <text evidence="4">Regulates mitochondrial small subunit maturation by controlling 15S rRNA 5'-end processing. Localizes to the 5' precursor of the 15S rRNA in a position that is subsequently occupied by mS47 in the mature yeast mtSSU. Uses structure and sequence-specific RNA recognition, binding to a single-stranded region of the precursor and specifically recognizing bases -6 to -1. The exchange of Ccm1 for mS47 is coupled to the irreversible removal of precursor rRNA that is accompanied by conformational changes of the mitoribosomal proteins uS5m and mS26. These conformational changes signal completion of 5'-end rRNA processing through protection of the mature 5'-end of the 15S rRNA and stabilization of mS47. The removal of the 5' precursor together with the dissociation of Ccm1 may be catalyzed by the 5'-3' exoribonuclease Pet127. Involved in the specific removal of group I introns in mitochondrial encoded transcripts.</text>
</comment>
<dbReference type="PANTHER" id="PTHR47447">
    <property type="entry name" value="OS03G0856100 PROTEIN"/>
    <property type="match status" value="1"/>
</dbReference>
<dbReference type="AlphaFoldDB" id="Q75CZ7"/>
<dbReference type="Proteomes" id="UP000000591">
    <property type="component" value="Chromosome II"/>
</dbReference>
<protein>
    <submittedName>
        <fullName evidence="7">ABR225Cp</fullName>
    </submittedName>
</protein>
<dbReference type="RefSeq" id="NP_983174.1">
    <property type="nucleotide sequence ID" value="NM_208527.1"/>
</dbReference>
<dbReference type="FunCoup" id="Q75CZ7">
    <property type="interactions" value="102"/>
</dbReference>
<dbReference type="Pfam" id="PF01535">
    <property type="entry name" value="PPR"/>
    <property type="match status" value="1"/>
</dbReference>
<keyword evidence="3" id="KW-0677">Repeat</keyword>
<dbReference type="PROSITE" id="PS51375">
    <property type="entry name" value="PPR"/>
    <property type="match status" value="1"/>
</dbReference>
<dbReference type="eggNOG" id="KOG4197">
    <property type="taxonomic scope" value="Eukaryota"/>
</dbReference>
<accession>Q75CZ7</accession>
<dbReference type="GO" id="GO:0005739">
    <property type="term" value="C:mitochondrion"/>
    <property type="evidence" value="ECO:0007669"/>
    <property type="project" value="UniProtKB-SubCell"/>
</dbReference>
<gene>
    <name evidence="7" type="ORF">AGOS_ABR225C</name>
</gene>
<dbReference type="KEGG" id="ago:AGOS_ABR225C"/>
<dbReference type="Gene3D" id="1.25.40.10">
    <property type="entry name" value="Tetratricopeptide repeat domain"/>
    <property type="match status" value="3"/>
</dbReference>
<comment type="subcellular location">
    <subcellularLocation>
        <location evidence="1">Mitochondrion</location>
    </subcellularLocation>
</comment>
<dbReference type="GeneID" id="4619284"/>
<dbReference type="GO" id="GO:0006397">
    <property type="term" value="P:mRNA processing"/>
    <property type="evidence" value="ECO:0000318"/>
    <property type="project" value="GO_Central"/>
</dbReference>
<dbReference type="HOGENOM" id="CLU_306786_0_0_1"/>
<evidence type="ECO:0000256" key="3">
    <source>
        <dbReference type="ARBA" id="ARBA00022737"/>
    </source>
</evidence>
<proteinExistence type="inferred from homology"/>
<dbReference type="PANTHER" id="PTHR47447:SF24">
    <property type="entry name" value="PENTATRICOPEPTIDE REPEAT-CONTAINING PROTEIN"/>
    <property type="match status" value="1"/>
</dbReference>
<dbReference type="EMBL" id="AE016815">
    <property type="protein sequence ID" value="AAS50998.1"/>
    <property type="molecule type" value="Genomic_DNA"/>
</dbReference>
<dbReference type="OrthoDB" id="185373at2759"/>
<feature type="repeat" description="PPR" evidence="6">
    <location>
        <begin position="334"/>
        <end position="368"/>
    </location>
</feature>
<sequence>MKCLSALRHVQCVRFMQVAAQVSKRISPVQNAQAAYQSLPPGTQSAMQNAREKADLGEEDLTLISQCNIRNSTVLRGAVLQYFKTFEQYGAVKKVAARLLMEPNGDFRGDLTLAETKLYLESLVELRQFADAVQAVEKMIRQSALRSPWQAHKLVCVLFTRLWAHIPPQEVLAYLASMLRALHGTCSFGPPWVNTDIVKLFFHFFRAFPEIESYQHQALSLIESQLDACAAAEFSSTLLQIHLVHRRFQLCEQVWKYKVQKKFPTTSADLTAIMEAYSHKGDWQGVVDLYESHSSVRNLSNHFELKLYAHARLHDWRNLKDSFNCLFGLGKLPSLEHYSVVMLALAHNGNTDLVEQLYLQLLRRGLTPTNAILRSMVLAGYKAGDLSRAVNNFELFKHNGIKPTSGDYLLLLRVYRRLGDLELSFKALRRLTQESYTLYDKHFACIIDTCAKTCSHGVASELFKLMEEHYGVTATGHSVSSLMRVYLSSMLPQKAVNLFKIYSNKPLDSKFLLYPVLLEAYLQLRNYKRFEETLKEFTSIEQSSYLNVCEVTIRYLAEHKHDTKAAEAVLDQFIKKNPSSIRANLFEPILKEYDRTQDTDASLALFKNMAELKVAMSTKTLLYLLKSTFKRSLKTHQDLNDYVEWSINILKRVRDKNIIMENSFLYPAVVAYPVKMLAKHHHPNTAVRLLTEYYEIFGKKIPRSDESIVVTKALMVVAGEAQNWQEFEEHYSNLMEKISKMKGPENKVQDNKRISNVLFGVLGYKMESMQATGKIQEIPSVLQEYEQMGLILTNSMWNKIIKTLVSDDKTIKLGIGFANENFIQGYSLRNANKLIQTSDEQFLSPFQKHIKERQKVNPKAFKPKKYLNYSTYCEIAKSLDEYLNRRCDQLDEEVAQLTNTYPRFMKRYLRRSRNVRNWRDFERRHNNFFEHLHMQNELLLQAL</sequence>
<dbReference type="InParanoid" id="Q75CZ7"/>
<dbReference type="GO" id="GO:0005737">
    <property type="term" value="C:cytoplasm"/>
    <property type="evidence" value="ECO:0000318"/>
    <property type="project" value="GO_Central"/>
</dbReference>
<comment type="subunit">
    <text evidence="5">Binds to mitochondrial small subunit 15S rRNA.</text>
</comment>
<evidence type="ECO:0000313" key="7">
    <source>
        <dbReference type="EMBL" id="AAS50998.1"/>
    </source>
</evidence>
<evidence type="ECO:0000313" key="8">
    <source>
        <dbReference type="Proteomes" id="UP000000591"/>
    </source>
</evidence>
<evidence type="ECO:0000256" key="5">
    <source>
        <dbReference type="ARBA" id="ARBA00044511"/>
    </source>
</evidence>
<reference evidence="7 8" key="1">
    <citation type="journal article" date="2004" name="Science">
        <title>The Ashbya gossypii genome as a tool for mapping the ancient Saccharomyces cerevisiae genome.</title>
        <authorList>
            <person name="Dietrich F.S."/>
            <person name="Voegeli S."/>
            <person name="Brachat S."/>
            <person name="Lerch A."/>
            <person name="Gates K."/>
            <person name="Steiner S."/>
            <person name="Mohr C."/>
            <person name="Pohlmann R."/>
            <person name="Luedi P."/>
            <person name="Choi S."/>
            <person name="Wing R.A."/>
            <person name="Flavier A."/>
            <person name="Gaffney T.D."/>
            <person name="Philippsen P."/>
        </authorList>
    </citation>
    <scope>NUCLEOTIDE SEQUENCE [LARGE SCALE GENOMIC DNA]</scope>
    <source>
        <strain evidence="8">ATCC 10895 / CBS 109.51 / FGSC 9923 / NRRL Y-1056</strain>
    </source>
</reference>
<reference evidence="8" key="2">
    <citation type="journal article" date="2013" name="G3 (Bethesda)">
        <title>Genomes of Ashbya fungi isolated from insects reveal four mating-type loci, numerous translocations, lack of transposons, and distinct gene duplications.</title>
        <authorList>
            <person name="Dietrich F.S."/>
            <person name="Voegeli S."/>
            <person name="Kuo S."/>
            <person name="Philippsen P."/>
        </authorList>
    </citation>
    <scope>GENOME REANNOTATION</scope>
    <source>
        <strain evidence="8">ATCC 10895 / CBS 109.51 / FGSC 9923 / NRRL Y-1056</strain>
    </source>
</reference>
<evidence type="ECO:0000256" key="2">
    <source>
        <dbReference type="ARBA" id="ARBA00006192"/>
    </source>
</evidence>
<dbReference type="SUPFAM" id="SSF81901">
    <property type="entry name" value="HCP-like"/>
    <property type="match status" value="1"/>
</dbReference>
<evidence type="ECO:0000256" key="4">
    <source>
        <dbReference type="ARBA" id="ARBA00044493"/>
    </source>
</evidence>
<comment type="similarity">
    <text evidence="2">Belongs to the CCM1 family.</text>
</comment>
<evidence type="ECO:0000256" key="6">
    <source>
        <dbReference type="PROSITE-ProRule" id="PRU00708"/>
    </source>
</evidence>
<name>Q75CZ7_EREGS</name>
<evidence type="ECO:0000256" key="1">
    <source>
        <dbReference type="ARBA" id="ARBA00004173"/>
    </source>
</evidence>
<dbReference type="InterPro" id="IPR002885">
    <property type="entry name" value="PPR_rpt"/>
</dbReference>
<organism evidence="7 8">
    <name type="scientific">Eremothecium gossypii (strain ATCC 10895 / CBS 109.51 / FGSC 9923 / NRRL Y-1056)</name>
    <name type="common">Yeast</name>
    <name type="synonym">Ashbya gossypii</name>
    <dbReference type="NCBI Taxonomy" id="284811"/>
    <lineage>
        <taxon>Eukaryota</taxon>
        <taxon>Fungi</taxon>
        <taxon>Dikarya</taxon>
        <taxon>Ascomycota</taxon>
        <taxon>Saccharomycotina</taxon>
        <taxon>Saccharomycetes</taxon>
        <taxon>Saccharomycetales</taxon>
        <taxon>Saccharomycetaceae</taxon>
        <taxon>Eremothecium</taxon>
    </lineage>
</organism>
<dbReference type="InterPro" id="IPR011990">
    <property type="entry name" value="TPR-like_helical_dom_sf"/>
</dbReference>